<accession>Q6CIU5</accession>
<evidence type="ECO:0000256" key="17">
    <source>
        <dbReference type="PROSITE-ProRule" id="PRU00175"/>
    </source>
</evidence>
<dbReference type="InterPro" id="IPR013083">
    <property type="entry name" value="Znf_RING/FYVE/PHD"/>
</dbReference>
<evidence type="ECO:0000259" key="19">
    <source>
        <dbReference type="PROSITE" id="PS50006"/>
    </source>
</evidence>
<sequence>MVGNVGNDSGSSTIRRRGSGFGTILSTFGIRQAAATSGENGTLSGDSNSNGAQPIDITRNGMHTQMSNPVPNSPNGVSESAPGAAVGGVSNMITNNILGTTPFDSSEQPSQLTGALSAPVGDSALTGNHLPINLVLGQIETNGNGGNNTNDIHHIPLTSPPIHGTIPQNGQALKNVHHFIYPAVRPASAPSLHLDFAPDWAQPEAADDETVRNRKDKNGLFTLRLTAFIDNSSAGNPGFYFDPIIRTAGPGSQLVIGRYTEKVREAISSIPEPFHPAVFKSKVVSRTHGVFKVDDNGNWFVKDVKSSSGTFLNHQRLSQPATMSKDFLLKDGDILQLGLDFRGGAEEIYRCVKMRVELNKSWRRKANAFNKEAIQKMKALQKMTSGTELEDCSICLSKIKACQAVFIAPCSHSWHFKCIRQLVSKTYPQFVCPNCRAVCDLEADLDSDDEDEDEEFVDEDVYSPNETLDTRSRLSPINDEGTSFFPSMNRDSRITHPPIPEQEDEYCNDVDGDIRMLN</sequence>
<dbReference type="PaxDb" id="284590-Q6CIU5"/>
<dbReference type="GO" id="GO:0006511">
    <property type="term" value="P:ubiquitin-dependent protein catabolic process"/>
    <property type="evidence" value="ECO:0007669"/>
    <property type="project" value="TreeGrafter"/>
</dbReference>
<evidence type="ECO:0000256" key="7">
    <source>
        <dbReference type="ARBA" id="ARBA00022679"/>
    </source>
</evidence>
<dbReference type="KEGG" id="kla:KLLA0_F23892g"/>
<dbReference type="STRING" id="284590.Q6CIU5"/>
<keyword evidence="13" id="KW-0832">Ubl conjugation</keyword>
<evidence type="ECO:0000256" key="9">
    <source>
        <dbReference type="ARBA" id="ARBA00022771"/>
    </source>
</evidence>
<dbReference type="GO" id="GO:0090337">
    <property type="term" value="P:regulation of formin-nucleated actin cable assembly"/>
    <property type="evidence" value="ECO:0007669"/>
    <property type="project" value="UniProtKB-ARBA"/>
</dbReference>
<name>Q6CIU5_KLULA</name>
<dbReference type="HOGENOM" id="CLU_017542_2_0_1"/>
<dbReference type="Proteomes" id="UP000000598">
    <property type="component" value="Chromosome F"/>
</dbReference>
<evidence type="ECO:0000256" key="11">
    <source>
        <dbReference type="ARBA" id="ARBA00022786"/>
    </source>
</evidence>
<dbReference type="OMA" id="SHSWHYQ"/>
<organism evidence="21 22">
    <name type="scientific">Kluyveromyces lactis (strain ATCC 8585 / CBS 2359 / DSM 70799 / NBRC 1267 / NRRL Y-1140 / WM37)</name>
    <name type="common">Yeast</name>
    <name type="synonym">Candida sphaerica</name>
    <dbReference type="NCBI Taxonomy" id="284590"/>
    <lineage>
        <taxon>Eukaryota</taxon>
        <taxon>Fungi</taxon>
        <taxon>Dikarya</taxon>
        <taxon>Ascomycota</taxon>
        <taxon>Saccharomycotina</taxon>
        <taxon>Saccharomycetes</taxon>
        <taxon>Saccharomycetales</taxon>
        <taxon>Saccharomycetaceae</taxon>
        <taxon>Kluyveromyces</taxon>
    </lineage>
</organism>
<dbReference type="AlphaFoldDB" id="Q6CIU5"/>
<evidence type="ECO:0000256" key="2">
    <source>
        <dbReference type="ARBA" id="ARBA00004496"/>
    </source>
</evidence>
<dbReference type="SMART" id="SM00184">
    <property type="entry name" value="RING"/>
    <property type="match status" value="1"/>
</dbReference>
<dbReference type="GO" id="GO:0051865">
    <property type="term" value="P:protein autoubiquitination"/>
    <property type="evidence" value="ECO:0007669"/>
    <property type="project" value="UniProtKB-ARBA"/>
</dbReference>
<dbReference type="GO" id="GO:0097271">
    <property type="term" value="P:protein localization to bud neck"/>
    <property type="evidence" value="ECO:0007669"/>
    <property type="project" value="UniProtKB-ARBA"/>
</dbReference>
<feature type="domain" description="FHA" evidence="19">
    <location>
        <begin position="254"/>
        <end position="317"/>
    </location>
</feature>
<dbReference type="GO" id="GO:0000151">
    <property type="term" value="C:ubiquitin ligase complex"/>
    <property type="evidence" value="ECO:0007669"/>
    <property type="project" value="TreeGrafter"/>
</dbReference>
<keyword evidence="22" id="KW-1185">Reference proteome</keyword>
<dbReference type="Pfam" id="PF00498">
    <property type="entry name" value="FHA"/>
    <property type="match status" value="1"/>
</dbReference>
<evidence type="ECO:0000259" key="20">
    <source>
        <dbReference type="PROSITE" id="PS50089"/>
    </source>
</evidence>
<dbReference type="InterPro" id="IPR008984">
    <property type="entry name" value="SMAD_FHA_dom_sf"/>
</dbReference>
<reference evidence="21 22" key="1">
    <citation type="journal article" date="2004" name="Nature">
        <title>Genome evolution in yeasts.</title>
        <authorList>
            <consortium name="Genolevures"/>
            <person name="Dujon B."/>
            <person name="Sherman D."/>
            <person name="Fischer G."/>
            <person name="Durrens P."/>
            <person name="Casaregola S."/>
            <person name="Lafontaine I."/>
            <person name="de Montigny J."/>
            <person name="Marck C."/>
            <person name="Neuveglise C."/>
            <person name="Talla E."/>
            <person name="Goffard N."/>
            <person name="Frangeul L."/>
            <person name="Aigle M."/>
            <person name="Anthouard V."/>
            <person name="Babour A."/>
            <person name="Barbe V."/>
            <person name="Barnay S."/>
            <person name="Blanchin S."/>
            <person name="Beckerich J.M."/>
            <person name="Beyne E."/>
            <person name="Bleykasten C."/>
            <person name="Boisrame A."/>
            <person name="Boyer J."/>
            <person name="Cattolico L."/>
            <person name="Confanioleri F."/>
            <person name="de Daruvar A."/>
            <person name="Despons L."/>
            <person name="Fabre E."/>
            <person name="Fairhead C."/>
            <person name="Ferry-Dumazet H."/>
            <person name="Groppi A."/>
            <person name="Hantraye F."/>
            <person name="Hennequin C."/>
            <person name="Jauniaux N."/>
            <person name="Joyet P."/>
            <person name="Kachouri R."/>
            <person name="Kerrest A."/>
            <person name="Koszul R."/>
            <person name="Lemaire M."/>
            <person name="Lesur I."/>
            <person name="Ma L."/>
            <person name="Muller H."/>
            <person name="Nicaud J.M."/>
            <person name="Nikolski M."/>
            <person name="Oztas S."/>
            <person name="Ozier-Kalogeropoulos O."/>
            <person name="Pellenz S."/>
            <person name="Potier S."/>
            <person name="Richard G.F."/>
            <person name="Straub M.L."/>
            <person name="Suleau A."/>
            <person name="Swennene D."/>
            <person name="Tekaia F."/>
            <person name="Wesolowski-Louvel M."/>
            <person name="Westhof E."/>
            <person name="Wirth B."/>
            <person name="Zeniou-Meyer M."/>
            <person name="Zivanovic I."/>
            <person name="Bolotin-Fukuhara M."/>
            <person name="Thierry A."/>
            <person name="Bouchier C."/>
            <person name="Caudron B."/>
            <person name="Scarpelli C."/>
            <person name="Gaillardin C."/>
            <person name="Weissenbach J."/>
            <person name="Wincker P."/>
            <person name="Souciet J.L."/>
        </authorList>
    </citation>
    <scope>NUCLEOTIDE SEQUENCE [LARGE SCALE GENOMIC DNA]</scope>
    <source>
        <strain evidence="22">ATCC 8585 / CBS 2359 / DSM 70799 / NBRC 1267 / NRRL Y-1140 / WM37</strain>
    </source>
</reference>
<keyword evidence="4" id="KW-0963">Cytoplasm</keyword>
<comment type="similarity">
    <text evidence="15">Belongs to the DMA1 family.</text>
</comment>
<keyword evidence="12" id="KW-0862">Zinc</keyword>
<feature type="compositionally biased region" description="Polar residues" evidence="18">
    <location>
        <begin position="37"/>
        <end position="52"/>
    </location>
</feature>
<dbReference type="Pfam" id="PF17123">
    <property type="entry name" value="zf-RING_11"/>
    <property type="match status" value="1"/>
</dbReference>
<dbReference type="FunFam" id="3.30.40.10:FF:000426">
    <property type="entry name" value="DMA1p Ubiquitin-protein ligase (E3)"/>
    <property type="match status" value="1"/>
</dbReference>
<dbReference type="GO" id="GO:0008270">
    <property type="term" value="F:zinc ion binding"/>
    <property type="evidence" value="ECO:0007669"/>
    <property type="project" value="UniProtKB-KW"/>
</dbReference>
<dbReference type="PANTHER" id="PTHR15067">
    <property type="entry name" value="E3 UBIQUITIN-PROTEIN LIGASE RNF8"/>
    <property type="match status" value="1"/>
</dbReference>
<dbReference type="InParanoid" id="Q6CIU5"/>
<evidence type="ECO:0000256" key="18">
    <source>
        <dbReference type="SAM" id="MobiDB-lite"/>
    </source>
</evidence>
<evidence type="ECO:0000256" key="13">
    <source>
        <dbReference type="ARBA" id="ARBA00022843"/>
    </source>
</evidence>
<dbReference type="eggNOG" id="KOG3872">
    <property type="taxonomic scope" value="Eukaryota"/>
</dbReference>
<evidence type="ECO:0000256" key="3">
    <source>
        <dbReference type="ARBA" id="ARBA00012483"/>
    </source>
</evidence>
<evidence type="ECO:0000256" key="4">
    <source>
        <dbReference type="ARBA" id="ARBA00022490"/>
    </source>
</evidence>
<evidence type="ECO:0000256" key="15">
    <source>
        <dbReference type="ARBA" id="ARBA00061209"/>
    </source>
</evidence>
<proteinExistence type="inferred from homology"/>
<dbReference type="SUPFAM" id="SSF49879">
    <property type="entry name" value="SMAD/FHA domain"/>
    <property type="match status" value="1"/>
</dbReference>
<dbReference type="EMBL" id="CR382126">
    <property type="protein sequence ID" value="CAG98852.1"/>
    <property type="molecule type" value="Genomic_DNA"/>
</dbReference>
<comment type="subcellular location">
    <subcellularLocation>
        <location evidence="2">Cytoplasm</location>
    </subcellularLocation>
</comment>
<evidence type="ECO:0000256" key="5">
    <source>
        <dbReference type="ARBA" id="ARBA00022499"/>
    </source>
</evidence>
<feature type="region of interest" description="Disordered" evidence="18">
    <location>
        <begin position="466"/>
        <end position="505"/>
    </location>
</feature>
<evidence type="ECO:0000256" key="1">
    <source>
        <dbReference type="ARBA" id="ARBA00000900"/>
    </source>
</evidence>
<keyword evidence="5" id="KW-1017">Isopeptide bond</keyword>
<gene>
    <name evidence="21" type="ORF">KLLA0_F23892g</name>
</gene>
<dbReference type="GO" id="GO:0061630">
    <property type="term" value="F:ubiquitin protein ligase activity"/>
    <property type="evidence" value="ECO:0007669"/>
    <property type="project" value="UniProtKB-EC"/>
</dbReference>
<dbReference type="Gene3D" id="2.60.200.20">
    <property type="match status" value="1"/>
</dbReference>
<dbReference type="GO" id="GO:0000921">
    <property type="term" value="P:septin ring assembly"/>
    <property type="evidence" value="ECO:0007669"/>
    <property type="project" value="UniProtKB-ARBA"/>
</dbReference>
<evidence type="ECO:0000256" key="6">
    <source>
        <dbReference type="ARBA" id="ARBA00022618"/>
    </source>
</evidence>
<evidence type="ECO:0000256" key="16">
    <source>
        <dbReference type="ARBA" id="ARBA00080465"/>
    </source>
</evidence>
<dbReference type="PANTHER" id="PTHR15067:SF7">
    <property type="entry name" value="E3 UBIQUITIN-PROTEIN LIGASE DMA1-RELATED"/>
    <property type="match status" value="1"/>
</dbReference>
<feature type="region of interest" description="Disordered" evidence="18">
    <location>
        <begin position="37"/>
        <end position="67"/>
    </location>
</feature>
<keyword evidence="14" id="KW-0131">Cell cycle</keyword>
<feature type="domain" description="RING-type" evidence="20">
    <location>
        <begin position="392"/>
        <end position="436"/>
    </location>
</feature>
<dbReference type="SMART" id="SM00240">
    <property type="entry name" value="FHA"/>
    <property type="match status" value="1"/>
</dbReference>
<keyword evidence="9 17" id="KW-0863">Zinc-finger</keyword>
<keyword evidence="7" id="KW-0808">Transferase</keyword>
<dbReference type="InterPro" id="IPR000253">
    <property type="entry name" value="FHA_dom"/>
</dbReference>
<dbReference type="GO" id="GO:0032186">
    <property type="term" value="P:cellular bud neck septin ring organization"/>
    <property type="evidence" value="ECO:0007669"/>
    <property type="project" value="UniProtKB-ARBA"/>
</dbReference>
<dbReference type="EC" id="2.3.2.27" evidence="3"/>
<evidence type="ECO:0000256" key="14">
    <source>
        <dbReference type="ARBA" id="ARBA00023306"/>
    </source>
</evidence>
<keyword evidence="6" id="KW-0132">Cell division</keyword>
<evidence type="ECO:0000313" key="21">
    <source>
        <dbReference type="EMBL" id="CAG98852.1"/>
    </source>
</evidence>
<dbReference type="Gene3D" id="3.30.40.10">
    <property type="entry name" value="Zinc/RING finger domain, C3HC4 (zinc finger)"/>
    <property type="match status" value="1"/>
</dbReference>
<dbReference type="InterPro" id="IPR001841">
    <property type="entry name" value="Znf_RING"/>
</dbReference>
<dbReference type="GO" id="GO:0031578">
    <property type="term" value="P:mitotic spindle orientation checkpoint signaling"/>
    <property type="evidence" value="ECO:0007669"/>
    <property type="project" value="UniProtKB-ARBA"/>
</dbReference>
<keyword evidence="8" id="KW-0479">Metal-binding</keyword>
<dbReference type="SUPFAM" id="SSF57850">
    <property type="entry name" value="RING/U-box"/>
    <property type="match status" value="1"/>
</dbReference>
<comment type="catalytic activity">
    <reaction evidence="1">
        <text>S-ubiquitinyl-[E2 ubiquitin-conjugating enzyme]-L-cysteine + [acceptor protein]-L-lysine = [E2 ubiquitin-conjugating enzyme]-L-cysteine + N(6)-ubiquitinyl-[acceptor protein]-L-lysine.</text>
        <dbReference type="EC" id="2.3.2.27"/>
    </reaction>
</comment>
<dbReference type="GO" id="GO:0032153">
    <property type="term" value="C:cell division site"/>
    <property type="evidence" value="ECO:0007669"/>
    <property type="project" value="TreeGrafter"/>
</dbReference>
<dbReference type="PROSITE" id="PS50006">
    <property type="entry name" value="FHA_DOMAIN"/>
    <property type="match status" value="1"/>
</dbReference>
<keyword evidence="10" id="KW-0498">Mitosis</keyword>
<evidence type="ECO:0000313" key="22">
    <source>
        <dbReference type="Proteomes" id="UP000000598"/>
    </source>
</evidence>
<dbReference type="FunFam" id="2.60.200.20:FF:000030">
    <property type="entry name" value="FHA domain-containing protein"/>
    <property type="match status" value="1"/>
</dbReference>
<keyword evidence="11" id="KW-0833">Ubl conjugation pathway</keyword>
<protein>
    <recommendedName>
        <fullName evidence="3">RING-type E3 ubiquitin transferase</fullName>
        <ecNumber evidence="3">2.3.2.27</ecNumber>
    </recommendedName>
    <alternativeName>
        <fullName evidence="16">Checkpoint forkhead associated with RING domains-containing protein 1</fullName>
    </alternativeName>
</protein>
<dbReference type="GO" id="GO:0005829">
    <property type="term" value="C:cytosol"/>
    <property type="evidence" value="ECO:0007669"/>
    <property type="project" value="TreeGrafter"/>
</dbReference>
<dbReference type="PROSITE" id="PS50089">
    <property type="entry name" value="ZF_RING_2"/>
    <property type="match status" value="1"/>
</dbReference>
<dbReference type="GO" id="GO:0000132">
    <property type="term" value="P:establishment of mitotic spindle orientation"/>
    <property type="evidence" value="ECO:0007669"/>
    <property type="project" value="UniProtKB-ARBA"/>
</dbReference>
<evidence type="ECO:0000256" key="8">
    <source>
        <dbReference type="ARBA" id="ARBA00022723"/>
    </source>
</evidence>
<evidence type="ECO:0000256" key="12">
    <source>
        <dbReference type="ARBA" id="ARBA00022833"/>
    </source>
</evidence>
<evidence type="ECO:0000256" key="10">
    <source>
        <dbReference type="ARBA" id="ARBA00022776"/>
    </source>
</evidence>
<dbReference type="FunCoup" id="Q6CIU5">
    <property type="interactions" value="171"/>
</dbReference>